<dbReference type="Gene3D" id="3.30.200.20">
    <property type="entry name" value="Phosphorylase Kinase, domain 1"/>
    <property type="match status" value="1"/>
</dbReference>
<dbReference type="FunFam" id="1.10.510.10:FF:000339">
    <property type="entry name" value="Serine/threonine-protein kinase SRPK-like protein"/>
    <property type="match status" value="1"/>
</dbReference>
<dbReference type="InterPro" id="IPR051334">
    <property type="entry name" value="SRPK"/>
</dbReference>
<evidence type="ECO:0000256" key="4">
    <source>
        <dbReference type="ARBA" id="ARBA00022741"/>
    </source>
</evidence>
<evidence type="ECO:0000256" key="10">
    <source>
        <dbReference type="SAM" id="MobiDB-lite"/>
    </source>
</evidence>
<reference evidence="12 13" key="1">
    <citation type="journal article" date="2024" name="Nat. Commun.">
        <title>Phylogenomics reveals the evolutionary origins of lichenization in chlorophyte algae.</title>
        <authorList>
            <person name="Puginier C."/>
            <person name="Libourel C."/>
            <person name="Otte J."/>
            <person name="Skaloud P."/>
            <person name="Haon M."/>
            <person name="Grisel S."/>
            <person name="Petersen M."/>
            <person name="Berrin J.G."/>
            <person name="Delaux P.M."/>
            <person name="Dal Grande F."/>
            <person name="Keller J."/>
        </authorList>
    </citation>
    <scope>NUCLEOTIDE SEQUENCE [LARGE SCALE GENOMIC DNA]</scope>
    <source>
        <strain evidence="12 13">SAG 2523</strain>
    </source>
</reference>
<dbReference type="GO" id="GO:0050684">
    <property type="term" value="P:regulation of mRNA processing"/>
    <property type="evidence" value="ECO:0007669"/>
    <property type="project" value="TreeGrafter"/>
</dbReference>
<evidence type="ECO:0000256" key="5">
    <source>
        <dbReference type="ARBA" id="ARBA00022777"/>
    </source>
</evidence>
<dbReference type="SUPFAM" id="SSF56112">
    <property type="entry name" value="Protein kinase-like (PK-like)"/>
    <property type="match status" value="1"/>
</dbReference>
<keyword evidence="2" id="KW-0723">Serine/threonine-protein kinase</keyword>
<feature type="compositionally biased region" description="Basic residues" evidence="10">
    <location>
        <begin position="14"/>
        <end position="24"/>
    </location>
</feature>
<organism evidence="12 13">
    <name type="scientific">Apatococcus fuscideae</name>
    <dbReference type="NCBI Taxonomy" id="2026836"/>
    <lineage>
        <taxon>Eukaryota</taxon>
        <taxon>Viridiplantae</taxon>
        <taxon>Chlorophyta</taxon>
        <taxon>core chlorophytes</taxon>
        <taxon>Trebouxiophyceae</taxon>
        <taxon>Chlorellales</taxon>
        <taxon>Chlorellaceae</taxon>
        <taxon>Apatococcus</taxon>
    </lineage>
</organism>
<dbReference type="GO" id="GO:0000245">
    <property type="term" value="P:spliceosomal complex assembly"/>
    <property type="evidence" value="ECO:0007669"/>
    <property type="project" value="TreeGrafter"/>
</dbReference>
<feature type="compositionally biased region" description="Basic residues" evidence="10">
    <location>
        <begin position="274"/>
        <end position="285"/>
    </location>
</feature>
<keyword evidence="4 9" id="KW-0547">Nucleotide-binding</keyword>
<keyword evidence="3" id="KW-0808">Transferase</keyword>
<dbReference type="PROSITE" id="PS00108">
    <property type="entry name" value="PROTEIN_KINASE_ST"/>
    <property type="match status" value="1"/>
</dbReference>
<dbReference type="CDD" id="cd14136">
    <property type="entry name" value="STKc_SRPK"/>
    <property type="match status" value="1"/>
</dbReference>
<comment type="catalytic activity">
    <reaction evidence="7">
        <text>L-threonyl-[protein] + ATP = O-phospho-L-threonyl-[protein] + ADP + H(+)</text>
        <dbReference type="Rhea" id="RHEA:46608"/>
        <dbReference type="Rhea" id="RHEA-COMP:11060"/>
        <dbReference type="Rhea" id="RHEA-COMP:11605"/>
        <dbReference type="ChEBI" id="CHEBI:15378"/>
        <dbReference type="ChEBI" id="CHEBI:30013"/>
        <dbReference type="ChEBI" id="CHEBI:30616"/>
        <dbReference type="ChEBI" id="CHEBI:61977"/>
        <dbReference type="ChEBI" id="CHEBI:456216"/>
        <dbReference type="EC" id="2.7.11.1"/>
    </reaction>
</comment>
<evidence type="ECO:0000256" key="7">
    <source>
        <dbReference type="ARBA" id="ARBA00047899"/>
    </source>
</evidence>
<dbReference type="InterPro" id="IPR008271">
    <property type="entry name" value="Ser/Thr_kinase_AS"/>
</dbReference>
<dbReference type="InterPro" id="IPR017441">
    <property type="entry name" value="Protein_kinase_ATP_BS"/>
</dbReference>
<feature type="compositionally biased region" description="Low complexity" evidence="10">
    <location>
        <begin position="592"/>
        <end position="621"/>
    </location>
</feature>
<evidence type="ECO:0000256" key="9">
    <source>
        <dbReference type="PROSITE-ProRule" id="PRU10141"/>
    </source>
</evidence>
<feature type="domain" description="Protein kinase" evidence="11">
    <location>
        <begin position="86"/>
        <end position="521"/>
    </location>
</feature>
<feature type="binding site" evidence="9">
    <location>
        <position position="115"/>
    </location>
    <ligand>
        <name>ATP</name>
        <dbReference type="ChEBI" id="CHEBI:30616"/>
    </ligand>
</feature>
<accession>A0AAW1SRR3</accession>
<dbReference type="SMART" id="SM00220">
    <property type="entry name" value="S_TKc"/>
    <property type="match status" value="1"/>
</dbReference>
<dbReference type="Proteomes" id="UP001485043">
    <property type="component" value="Unassembled WGS sequence"/>
</dbReference>
<dbReference type="Pfam" id="PF00069">
    <property type="entry name" value="Pkinase"/>
    <property type="match status" value="2"/>
</dbReference>
<dbReference type="EMBL" id="JALJOV010001205">
    <property type="protein sequence ID" value="KAK9852128.1"/>
    <property type="molecule type" value="Genomic_DNA"/>
</dbReference>
<dbReference type="PROSITE" id="PS00107">
    <property type="entry name" value="PROTEIN_KINASE_ATP"/>
    <property type="match status" value="1"/>
</dbReference>
<dbReference type="EC" id="2.7.11.1" evidence="1"/>
<comment type="catalytic activity">
    <reaction evidence="8">
        <text>L-seryl-[protein] + ATP = O-phospho-L-seryl-[protein] + ADP + H(+)</text>
        <dbReference type="Rhea" id="RHEA:17989"/>
        <dbReference type="Rhea" id="RHEA-COMP:9863"/>
        <dbReference type="Rhea" id="RHEA-COMP:11604"/>
        <dbReference type="ChEBI" id="CHEBI:15378"/>
        <dbReference type="ChEBI" id="CHEBI:29999"/>
        <dbReference type="ChEBI" id="CHEBI:30616"/>
        <dbReference type="ChEBI" id="CHEBI:83421"/>
        <dbReference type="ChEBI" id="CHEBI:456216"/>
        <dbReference type="EC" id="2.7.11.1"/>
    </reaction>
</comment>
<dbReference type="PANTHER" id="PTHR47634">
    <property type="entry name" value="PROTEIN KINASE DOMAIN-CONTAINING PROTEIN-RELATED"/>
    <property type="match status" value="1"/>
</dbReference>
<feature type="region of interest" description="Disordered" evidence="10">
    <location>
        <begin position="515"/>
        <end position="676"/>
    </location>
</feature>
<protein>
    <recommendedName>
        <fullName evidence="1">non-specific serine/threonine protein kinase</fullName>
        <ecNumber evidence="1">2.7.11.1</ecNumber>
    </recommendedName>
</protein>
<evidence type="ECO:0000256" key="6">
    <source>
        <dbReference type="ARBA" id="ARBA00022840"/>
    </source>
</evidence>
<feature type="region of interest" description="Disordered" evidence="10">
    <location>
        <begin position="273"/>
        <end position="344"/>
    </location>
</feature>
<dbReference type="GO" id="GO:0005524">
    <property type="term" value="F:ATP binding"/>
    <property type="evidence" value="ECO:0007669"/>
    <property type="project" value="UniProtKB-UniRule"/>
</dbReference>
<gene>
    <name evidence="12" type="ORF">WJX84_008536</name>
</gene>
<dbReference type="InterPro" id="IPR000719">
    <property type="entry name" value="Prot_kinase_dom"/>
</dbReference>
<feature type="region of interest" description="Disordered" evidence="10">
    <location>
        <begin position="1"/>
        <end position="74"/>
    </location>
</feature>
<keyword evidence="5" id="KW-0418">Kinase</keyword>
<dbReference type="FunFam" id="3.30.200.20:FF:000770">
    <property type="entry name" value="SRSF protein kinase 2"/>
    <property type="match status" value="1"/>
</dbReference>
<keyword evidence="6 9" id="KW-0067">ATP-binding</keyword>
<keyword evidence="13" id="KW-1185">Reference proteome</keyword>
<evidence type="ECO:0000313" key="12">
    <source>
        <dbReference type="EMBL" id="KAK9852128.1"/>
    </source>
</evidence>
<evidence type="ECO:0000259" key="11">
    <source>
        <dbReference type="PROSITE" id="PS50011"/>
    </source>
</evidence>
<comment type="caution">
    <text evidence="12">The sequence shown here is derived from an EMBL/GenBank/DDBJ whole genome shotgun (WGS) entry which is preliminary data.</text>
</comment>
<dbReference type="InterPro" id="IPR011009">
    <property type="entry name" value="Kinase-like_dom_sf"/>
</dbReference>
<proteinExistence type="predicted"/>
<evidence type="ECO:0000313" key="13">
    <source>
        <dbReference type="Proteomes" id="UP001485043"/>
    </source>
</evidence>
<dbReference type="PANTHER" id="PTHR47634:SF9">
    <property type="entry name" value="PROTEIN KINASE DOMAIN-CONTAINING PROTEIN-RELATED"/>
    <property type="match status" value="1"/>
</dbReference>
<evidence type="ECO:0000256" key="3">
    <source>
        <dbReference type="ARBA" id="ARBA00022679"/>
    </source>
</evidence>
<evidence type="ECO:0000256" key="2">
    <source>
        <dbReference type="ARBA" id="ARBA00022527"/>
    </source>
</evidence>
<evidence type="ECO:0000256" key="1">
    <source>
        <dbReference type="ARBA" id="ARBA00012513"/>
    </source>
</evidence>
<dbReference type="PROSITE" id="PS50011">
    <property type="entry name" value="PROTEIN_KINASE_DOM"/>
    <property type="match status" value="1"/>
</dbReference>
<sequence length="676" mass="73400">MNRPPGSKALRGSKAAKRRNKKGGRPAGLASSLSPKGSAPDKAHSVSYPSDGVGEASDSEDEGTDGYRKGGYHPVKVGEKFNRDRYTVLRKLGWGHFSTVWLVYDHYTGGQAALKVQKSAQHYTDAARDEIKLLSMIRQGDEADDYNCVRLLDCFDHIGPHGRHVCLVFEVLGDNLLALIKHYDYRGIPLDVLRQMSGQILEALDYMHTRCQIIHTDLKPENVMLTEAIRPQRAALVAAARAGELTEACLPPSSSSGSGKIAEAIAAGLPLTRNQKKKLKRKQRKAGADAGLDATSSSEHLCDGTSPSRDEATSAGPADSKSSADKAQADLDGPSTDGHCPASASEEDADALKVRLLRARYKIVDFGNACWTYKQFTDDIQTRQYRCPEVLLGAKYSTPADMWSLACMIFELATGDLLFDPRSGRDYDRDEDHLALFIELLGKMPKKISGNGSFSKDFFNRHGELRHIKSLRFWPLDKVLTEKYNMPEAEAVALSSFLLPMLEYVPEQRATAAQMQQHPWLTGKLPSLSSQAGDRHRSAPSSSSPRLVKRSRSPSPSPPQHEARTQTQASGAGLPSPQKDIPALQAKARPVSSSSQASSFTQQLPSGSCPSSPHMSSGTSSRRAPGLHIDPERLSMSGELLAKPESGYSTGFSTPVAVVPASRPSSAGGDPDWQLL</sequence>
<dbReference type="AlphaFoldDB" id="A0AAW1SRR3"/>
<evidence type="ECO:0000256" key="8">
    <source>
        <dbReference type="ARBA" id="ARBA00048679"/>
    </source>
</evidence>
<name>A0AAW1SRR3_9CHLO</name>
<dbReference type="GO" id="GO:0004674">
    <property type="term" value="F:protein serine/threonine kinase activity"/>
    <property type="evidence" value="ECO:0007669"/>
    <property type="project" value="UniProtKB-KW"/>
</dbReference>
<dbReference type="Gene3D" id="1.10.510.10">
    <property type="entry name" value="Transferase(Phosphotransferase) domain 1"/>
    <property type="match status" value="1"/>
</dbReference>